<dbReference type="Proteomes" id="UP001153709">
    <property type="component" value="Chromosome 3"/>
</dbReference>
<dbReference type="EMBL" id="OU898278">
    <property type="protein sequence ID" value="CAG9831891.1"/>
    <property type="molecule type" value="Genomic_DNA"/>
</dbReference>
<sequence>MKSNITFNKAMVTAQIKEAAITGITEVDNKSVVKMEPVEEREGCQIMSGSCSKEILQVSQRGNARTHQQE</sequence>
<proteinExistence type="predicted"/>
<evidence type="ECO:0000313" key="1">
    <source>
        <dbReference type="EMBL" id="CAG9831891.1"/>
    </source>
</evidence>
<gene>
    <name evidence="1" type="ORF">DIABBA_LOCUS5443</name>
</gene>
<accession>A0A9N9T0D0</accession>
<keyword evidence="2" id="KW-1185">Reference proteome</keyword>
<dbReference type="AlphaFoldDB" id="A0A9N9T0D0"/>
<organism evidence="1 2">
    <name type="scientific">Diabrotica balteata</name>
    <name type="common">Banded cucumber beetle</name>
    <dbReference type="NCBI Taxonomy" id="107213"/>
    <lineage>
        <taxon>Eukaryota</taxon>
        <taxon>Metazoa</taxon>
        <taxon>Ecdysozoa</taxon>
        <taxon>Arthropoda</taxon>
        <taxon>Hexapoda</taxon>
        <taxon>Insecta</taxon>
        <taxon>Pterygota</taxon>
        <taxon>Neoptera</taxon>
        <taxon>Endopterygota</taxon>
        <taxon>Coleoptera</taxon>
        <taxon>Polyphaga</taxon>
        <taxon>Cucujiformia</taxon>
        <taxon>Chrysomeloidea</taxon>
        <taxon>Chrysomelidae</taxon>
        <taxon>Galerucinae</taxon>
        <taxon>Diabroticina</taxon>
        <taxon>Diabroticites</taxon>
        <taxon>Diabrotica</taxon>
    </lineage>
</organism>
<protein>
    <submittedName>
        <fullName evidence="1">Uncharacterized protein</fullName>
    </submittedName>
</protein>
<evidence type="ECO:0000313" key="2">
    <source>
        <dbReference type="Proteomes" id="UP001153709"/>
    </source>
</evidence>
<reference evidence="1" key="1">
    <citation type="submission" date="2022-01" db="EMBL/GenBank/DDBJ databases">
        <authorList>
            <person name="King R."/>
        </authorList>
    </citation>
    <scope>NUCLEOTIDE SEQUENCE</scope>
</reference>
<name>A0A9N9T0D0_DIABA</name>